<protein>
    <submittedName>
        <fullName evidence="1">Uncharacterized protein</fullName>
    </submittedName>
</protein>
<dbReference type="EMBL" id="CM056744">
    <property type="protein sequence ID" value="KAJ8665782.1"/>
    <property type="molecule type" value="Genomic_DNA"/>
</dbReference>
<comment type="caution">
    <text evidence="1">The sequence shown here is derived from an EMBL/GenBank/DDBJ whole genome shotgun (WGS) entry which is preliminary data.</text>
</comment>
<proteinExistence type="predicted"/>
<reference evidence="1" key="1">
    <citation type="submission" date="2023-04" db="EMBL/GenBank/DDBJ databases">
        <title>A chromosome-level genome assembly of the parasitoid wasp Eretmocerus hayati.</title>
        <authorList>
            <person name="Zhong Y."/>
            <person name="Liu S."/>
            <person name="Liu Y."/>
        </authorList>
    </citation>
    <scope>NUCLEOTIDE SEQUENCE</scope>
    <source>
        <strain evidence="1">ZJU_SS_LIU_2023</strain>
    </source>
</reference>
<accession>A0ACC2N3Z7</accession>
<evidence type="ECO:0000313" key="1">
    <source>
        <dbReference type="EMBL" id="KAJ8665782.1"/>
    </source>
</evidence>
<organism evidence="1 2">
    <name type="scientific">Eretmocerus hayati</name>
    <dbReference type="NCBI Taxonomy" id="131215"/>
    <lineage>
        <taxon>Eukaryota</taxon>
        <taxon>Metazoa</taxon>
        <taxon>Ecdysozoa</taxon>
        <taxon>Arthropoda</taxon>
        <taxon>Hexapoda</taxon>
        <taxon>Insecta</taxon>
        <taxon>Pterygota</taxon>
        <taxon>Neoptera</taxon>
        <taxon>Endopterygota</taxon>
        <taxon>Hymenoptera</taxon>
        <taxon>Apocrita</taxon>
        <taxon>Proctotrupomorpha</taxon>
        <taxon>Chalcidoidea</taxon>
        <taxon>Aphelinidae</taxon>
        <taxon>Aphelininae</taxon>
        <taxon>Eretmocerus</taxon>
    </lineage>
</organism>
<sequence length="609" mass="70282">MANDDRLKIPLLMMTSLVPEFDGKNIPVYEYSKGLRDVKRLVAEEDEPLLTRILQIKLRGLAHDLIAFDEINNIHELMKRIRDWFRSSEDIYDLYAKLMHSYQQPNESVIDYTVRLKDLIDRIKDLNEFEQPQRCLTKEQFERQVDENGLKQFIRGLKLRIKIFMGQHISLDTAIAQAIQLDCQVDRCPIPHPFDLPQFLSFASNIPSNETIHELEFKEASNITYSSFDSDRTALSNLDCPDLRLTDHDQCIVETEEQIIILEEPVLPGEIVIFDIPKSSSSMSNYLPLEKSDYPSGISSSIEQQAFADNLIVSPSFENVSSATETLHYASTKEISEIDCVLCNEIATIPSVDPDHAQKCSSEDMAVCESYRIQPVPPVTSCNEITTRIIGKIPKILQPISCTNSCTIIDILFPESEILKNQSGKVLSKEEKFYDIIELYLLNGLSKIYLKLQKNTVEMPIKFQKSSILFEELIEYIALSDKSRRMKFLKNLHSYKSFRFLNIDQSVSIMSKLWFMNKITWSKSYENEISCAIGYSSLLSHVARTWIEKHGSIMTYVSESLMGIFFMMITFFSTRNVYYTMTKNIHSNNSQFFYDLEEYSDYNIFCASL</sequence>
<evidence type="ECO:0000313" key="2">
    <source>
        <dbReference type="Proteomes" id="UP001239111"/>
    </source>
</evidence>
<gene>
    <name evidence="1" type="ORF">QAD02_007444</name>
</gene>
<dbReference type="Proteomes" id="UP001239111">
    <property type="component" value="Chromosome 4"/>
</dbReference>
<keyword evidence="2" id="KW-1185">Reference proteome</keyword>
<name>A0ACC2N3Z7_9HYME</name>